<dbReference type="STRING" id="872970.SAMN04488134_10634"/>
<comment type="cofactor">
    <cofactor evidence="1">
        <name>Mn(2+)</name>
        <dbReference type="ChEBI" id="CHEBI:29035"/>
    </cofactor>
</comment>
<dbReference type="FunFam" id="3.90.230.10:FF:000014">
    <property type="entry name" value="Aminopeptidase P family protein"/>
    <property type="match status" value="1"/>
</dbReference>
<dbReference type="SUPFAM" id="SSF55920">
    <property type="entry name" value="Creatinase/aminopeptidase"/>
    <property type="match status" value="1"/>
</dbReference>
<proteinExistence type="inferred from homology"/>
<evidence type="ECO:0000259" key="6">
    <source>
        <dbReference type="Pfam" id="PF01321"/>
    </source>
</evidence>
<dbReference type="InterPro" id="IPR001714">
    <property type="entry name" value="Pept_M24_MAP"/>
</dbReference>
<keyword evidence="7" id="KW-0031">Aminopeptidase</keyword>
<feature type="domain" description="Peptidase M24" evidence="5">
    <location>
        <begin position="135"/>
        <end position="335"/>
    </location>
</feature>
<dbReference type="GO" id="GO:0008235">
    <property type="term" value="F:metalloexopeptidase activity"/>
    <property type="evidence" value="ECO:0007669"/>
    <property type="project" value="UniProtKB-ARBA"/>
</dbReference>
<comment type="similarity">
    <text evidence="2">Belongs to the peptidase M24B family.</text>
</comment>
<evidence type="ECO:0000256" key="3">
    <source>
        <dbReference type="ARBA" id="ARBA00022723"/>
    </source>
</evidence>
<sequence>MSKLVNLKQAIEKQDLDALIITNAFNRRYISGFTGSAGVVIVTKTEQLFVTDFRYVEQAAKQAVDFEIIQHKQAIVTEIATQLSKRKLKKIGFEQTDLTYANYQAYNSAVEGELVPTSGIVEQLRTIKTEEELAIMQQAANISDAAYAHILKFVKPGITEIEVSNELEFFMRKQGATSSSFDIIVASGVRSALPHGVASEKKIEQGELVTLDFGALYQGYCSDITRTFAVGDISDQLRDIYDTVLEAHLRGLRGTKAGMTGKEADALARDYITEKGYGNCFGHGTGHGLGIEVHESPRLSPSDETVLQENMVVTVEPGVYVPNVGGCRIEDDIIILKDGNKSLNSAPKELIIL</sequence>
<dbReference type="GO" id="GO:0046872">
    <property type="term" value="F:metal ion binding"/>
    <property type="evidence" value="ECO:0007669"/>
    <property type="project" value="UniProtKB-KW"/>
</dbReference>
<feature type="domain" description="Creatinase N-terminal" evidence="6">
    <location>
        <begin position="6"/>
        <end position="127"/>
    </location>
</feature>
<dbReference type="PRINTS" id="PR00599">
    <property type="entry name" value="MAPEPTIDASE"/>
</dbReference>
<evidence type="ECO:0000313" key="7">
    <source>
        <dbReference type="EMBL" id="SEO30673.1"/>
    </source>
</evidence>
<dbReference type="Pfam" id="PF00557">
    <property type="entry name" value="Peptidase_M24"/>
    <property type="match status" value="1"/>
</dbReference>
<evidence type="ECO:0000256" key="4">
    <source>
        <dbReference type="ARBA" id="ARBA00022801"/>
    </source>
</evidence>
<name>A0A1H8NMR0_9BACI</name>
<dbReference type="SUPFAM" id="SSF53092">
    <property type="entry name" value="Creatinase/prolidase N-terminal domain"/>
    <property type="match status" value="1"/>
</dbReference>
<dbReference type="EMBL" id="FODJ01000006">
    <property type="protein sequence ID" value="SEO30673.1"/>
    <property type="molecule type" value="Genomic_DNA"/>
</dbReference>
<dbReference type="Proteomes" id="UP000199300">
    <property type="component" value="Unassembled WGS sequence"/>
</dbReference>
<dbReference type="PANTHER" id="PTHR46112:SF3">
    <property type="entry name" value="AMINOPEPTIDASE YPDF"/>
    <property type="match status" value="1"/>
</dbReference>
<keyword evidence="7" id="KW-0645">Protease</keyword>
<dbReference type="OrthoDB" id="9806388at2"/>
<dbReference type="PROSITE" id="PS00491">
    <property type="entry name" value="PROLINE_PEPTIDASE"/>
    <property type="match status" value="1"/>
</dbReference>
<dbReference type="AlphaFoldDB" id="A0A1H8NMR0"/>
<dbReference type="RefSeq" id="WP_091497256.1">
    <property type="nucleotide sequence ID" value="NZ_FODJ01000006.1"/>
</dbReference>
<reference evidence="7 8" key="1">
    <citation type="submission" date="2016-10" db="EMBL/GenBank/DDBJ databases">
        <authorList>
            <person name="de Groot N.N."/>
        </authorList>
    </citation>
    <scope>NUCLEOTIDE SEQUENCE [LARGE SCALE GENOMIC DNA]</scope>
    <source>
        <strain evidence="7 8">CGMCC 1.10434</strain>
    </source>
</reference>
<keyword evidence="4" id="KW-0378">Hydrolase</keyword>
<dbReference type="Gene3D" id="3.90.230.10">
    <property type="entry name" value="Creatinase/methionine aminopeptidase superfamily"/>
    <property type="match status" value="1"/>
</dbReference>
<dbReference type="GO" id="GO:0004177">
    <property type="term" value="F:aminopeptidase activity"/>
    <property type="evidence" value="ECO:0007669"/>
    <property type="project" value="UniProtKB-KW"/>
</dbReference>
<gene>
    <name evidence="7" type="ORF">SAMN04488134_10634</name>
</gene>
<dbReference type="InterPro" id="IPR000587">
    <property type="entry name" value="Creatinase_N"/>
</dbReference>
<evidence type="ECO:0000259" key="5">
    <source>
        <dbReference type="Pfam" id="PF00557"/>
    </source>
</evidence>
<organism evidence="7 8">
    <name type="scientific">Amphibacillus marinus</name>
    <dbReference type="NCBI Taxonomy" id="872970"/>
    <lineage>
        <taxon>Bacteria</taxon>
        <taxon>Bacillati</taxon>
        <taxon>Bacillota</taxon>
        <taxon>Bacilli</taxon>
        <taxon>Bacillales</taxon>
        <taxon>Bacillaceae</taxon>
        <taxon>Amphibacillus</taxon>
    </lineage>
</organism>
<dbReference type="Gene3D" id="3.40.350.10">
    <property type="entry name" value="Creatinase/prolidase N-terminal domain"/>
    <property type="match status" value="1"/>
</dbReference>
<dbReference type="InterPro" id="IPR050659">
    <property type="entry name" value="Peptidase_M24B"/>
</dbReference>
<dbReference type="InterPro" id="IPR000994">
    <property type="entry name" value="Pept_M24"/>
</dbReference>
<evidence type="ECO:0000256" key="1">
    <source>
        <dbReference type="ARBA" id="ARBA00001936"/>
    </source>
</evidence>
<accession>A0A1H8NMR0</accession>
<dbReference type="InterPro" id="IPR029149">
    <property type="entry name" value="Creatin/AminoP/Spt16_N"/>
</dbReference>
<evidence type="ECO:0000256" key="2">
    <source>
        <dbReference type="ARBA" id="ARBA00008766"/>
    </source>
</evidence>
<dbReference type="InterPro" id="IPR001131">
    <property type="entry name" value="Peptidase_M24B_aminopep-P_CS"/>
</dbReference>
<evidence type="ECO:0000313" key="8">
    <source>
        <dbReference type="Proteomes" id="UP000199300"/>
    </source>
</evidence>
<dbReference type="CDD" id="cd01092">
    <property type="entry name" value="APP-like"/>
    <property type="match status" value="1"/>
</dbReference>
<keyword evidence="8" id="KW-1185">Reference proteome</keyword>
<dbReference type="PANTHER" id="PTHR46112">
    <property type="entry name" value="AMINOPEPTIDASE"/>
    <property type="match status" value="1"/>
</dbReference>
<keyword evidence="3" id="KW-0479">Metal-binding</keyword>
<dbReference type="InterPro" id="IPR036005">
    <property type="entry name" value="Creatinase/aminopeptidase-like"/>
</dbReference>
<dbReference type="Pfam" id="PF01321">
    <property type="entry name" value="Creatinase_N"/>
    <property type="match status" value="1"/>
</dbReference>
<protein>
    <submittedName>
        <fullName evidence="7">Xaa-Pro aminopeptidase</fullName>
    </submittedName>
</protein>